<sequence length="70" mass="7951">LLRYLRKLSFTLQNQQIQFNQNGDPPASLAVVLWRPKETPLFAIVATYESQPTIRFTMNSGAVPWSKNGT</sequence>
<dbReference type="InterPro" id="IPR028082">
    <property type="entry name" value="Peripla_BP_I"/>
</dbReference>
<feature type="non-terminal residue" evidence="1">
    <location>
        <position position="70"/>
    </location>
</feature>
<evidence type="ECO:0000313" key="1">
    <source>
        <dbReference type="EMBL" id="KAF5907263.1"/>
    </source>
</evidence>
<name>A0A8J4XEZ3_CLAMG</name>
<feature type="non-terminal residue" evidence="1">
    <location>
        <position position="1"/>
    </location>
</feature>
<gene>
    <name evidence="1" type="ORF">DAT39_002972</name>
</gene>
<proteinExistence type="predicted"/>
<keyword evidence="1" id="KW-0675">Receptor</keyword>
<keyword evidence="2" id="KW-1185">Reference proteome</keyword>
<dbReference type="SUPFAM" id="SSF53822">
    <property type="entry name" value="Periplasmic binding protein-like I"/>
    <property type="match status" value="1"/>
</dbReference>
<dbReference type="AlphaFoldDB" id="A0A8J4XEZ3"/>
<organism evidence="1 2">
    <name type="scientific">Clarias magur</name>
    <name type="common">Asian catfish</name>
    <name type="synonym">Macropteronotus magur</name>
    <dbReference type="NCBI Taxonomy" id="1594786"/>
    <lineage>
        <taxon>Eukaryota</taxon>
        <taxon>Metazoa</taxon>
        <taxon>Chordata</taxon>
        <taxon>Craniata</taxon>
        <taxon>Vertebrata</taxon>
        <taxon>Euteleostomi</taxon>
        <taxon>Actinopterygii</taxon>
        <taxon>Neopterygii</taxon>
        <taxon>Teleostei</taxon>
        <taxon>Ostariophysi</taxon>
        <taxon>Siluriformes</taxon>
        <taxon>Clariidae</taxon>
        <taxon>Clarias</taxon>
    </lineage>
</organism>
<dbReference type="Gene3D" id="3.40.50.2300">
    <property type="match status" value="1"/>
</dbReference>
<comment type="caution">
    <text evidence="1">The sequence shown here is derived from an EMBL/GenBank/DDBJ whole genome shotgun (WGS) entry which is preliminary data.</text>
</comment>
<protein>
    <submittedName>
        <fullName evidence="1">Taste receptor type 1 member 1-like</fullName>
    </submittedName>
</protein>
<evidence type="ECO:0000313" key="2">
    <source>
        <dbReference type="Proteomes" id="UP000727407"/>
    </source>
</evidence>
<dbReference type="Proteomes" id="UP000727407">
    <property type="component" value="Unassembled WGS sequence"/>
</dbReference>
<accession>A0A8J4XEZ3</accession>
<reference evidence="1" key="1">
    <citation type="submission" date="2020-07" db="EMBL/GenBank/DDBJ databases">
        <title>Clarias magur genome sequencing, assembly and annotation.</title>
        <authorList>
            <person name="Kushwaha B."/>
            <person name="Kumar R."/>
            <person name="Das P."/>
            <person name="Joshi C.G."/>
            <person name="Kumar D."/>
            <person name="Nagpure N.S."/>
            <person name="Pandey M."/>
            <person name="Agarwal S."/>
            <person name="Srivastava S."/>
            <person name="Singh M."/>
            <person name="Sahoo L."/>
            <person name="Jayasankar P."/>
            <person name="Meher P.K."/>
            <person name="Koringa P.G."/>
            <person name="Iquebal M.A."/>
            <person name="Das S.P."/>
            <person name="Bit A."/>
            <person name="Patnaik S."/>
            <person name="Patel N."/>
            <person name="Shah T.M."/>
            <person name="Hinsu A."/>
            <person name="Jena J.K."/>
        </authorList>
    </citation>
    <scope>NUCLEOTIDE SEQUENCE</scope>
    <source>
        <strain evidence="1">CIFAMagur01</strain>
        <tissue evidence="1">Testis</tissue>
    </source>
</reference>
<dbReference type="EMBL" id="QNUK01000023">
    <property type="protein sequence ID" value="KAF5907263.1"/>
    <property type="molecule type" value="Genomic_DNA"/>
</dbReference>